<dbReference type="InterPro" id="IPR000615">
    <property type="entry name" value="Bestrophin"/>
</dbReference>
<feature type="transmembrane region" description="Helical" evidence="7">
    <location>
        <begin position="36"/>
        <end position="54"/>
    </location>
</feature>
<dbReference type="OMA" id="APECGCG"/>
<keyword evidence="7" id="KW-0813">Transport</keyword>
<feature type="transmembrane region" description="Helical" evidence="7">
    <location>
        <begin position="234"/>
        <end position="257"/>
    </location>
</feature>
<feature type="transmembrane region" description="Helical" evidence="7">
    <location>
        <begin position="269"/>
        <end position="288"/>
    </location>
</feature>
<proteinExistence type="inferred from homology"/>
<dbReference type="InterPro" id="IPR021134">
    <property type="entry name" value="Bestrophin-like"/>
</dbReference>
<accession>G3Q5U2</accession>
<dbReference type="Ensembl" id="ENSGACT00000025297.2">
    <property type="protein sequence ID" value="ENSGACP00000025248.2"/>
    <property type="gene ID" value="ENSGACG00000019093.2"/>
</dbReference>
<keyword evidence="7" id="KW-0406">Ion transport</keyword>
<evidence type="ECO:0000256" key="4">
    <source>
        <dbReference type="ARBA" id="ARBA00023136"/>
    </source>
</evidence>
<evidence type="ECO:0000313" key="9">
    <source>
        <dbReference type="Ensembl" id="ENSGACP00000025248.2"/>
    </source>
</evidence>
<reference evidence="9" key="2">
    <citation type="submission" date="2025-08" db="UniProtKB">
        <authorList>
            <consortium name="Ensembl"/>
        </authorList>
    </citation>
    <scope>IDENTIFICATION</scope>
</reference>
<keyword evidence="7" id="KW-1003">Cell membrane</keyword>
<sequence>MTVTYTARVANARFCGFSKLLLAWRGSIYKVLYKEFLAFFAMYAAISITYRFLLFDDQKRYFEKLAIYCNHYASLIPMSFVLGFYVTLVVNRWWSQYTSIPLPDRLMCVLSGGLQGTDERGRLLRRTMMRYASLSALLILRSVSTAVFKRFPTMDHVVEAGFMSREERKKFECLHSPYNKYWIPCVWFTNLAALARCEGRIKDDHTLKLLLQELNAFRGKCSMLFHYDMISVPLVYTQVVTLAVYSFFLVCLIGRQFLDPNQGYPGHDLDLYVPIFTLLQFFFYAGWLKVAEQLINPFGEDDDDFETNWLIDRNFQVSMMAVDEMYGDLPMMERDRYWNDSNPRPPYTAATLFVLRRPSFQGSTFDMAIPKEEMHFQPLEDIAENLEESGSHHPNMALFNRLLKVAPSPTGFMGGALRRTSAQLQRLRHSPSIDQCTSEDEDDESGKIGKAGSLPSGLGQETQSTVCSFREEKGARTPLLDVHFGAKRQERRGGPPPASEKKGMRAVDEKNEEVWQIREERGELEVSRGEAQAPASLCPPSPLSSSETSTQSASAIPFPSRHPSAFLFHPNAHSALEHCSSQPAINRDRAVPAIPKPPCSGNKMSFLAVPSHDEPQRFRSVSMGSELTGSWADDRSV</sequence>
<evidence type="ECO:0000256" key="3">
    <source>
        <dbReference type="ARBA" id="ARBA00022989"/>
    </source>
</evidence>
<dbReference type="GeneID" id="120824770"/>
<keyword evidence="10" id="KW-1185">Reference proteome</keyword>
<feature type="region of interest" description="Disordered" evidence="8">
    <location>
        <begin position="615"/>
        <end position="637"/>
    </location>
</feature>
<dbReference type="PANTHER" id="PTHR10736">
    <property type="entry name" value="BESTROPHIN"/>
    <property type="match status" value="1"/>
</dbReference>
<reference evidence="9" key="3">
    <citation type="submission" date="2025-09" db="UniProtKB">
        <authorList>
            <consortium name="Ensembl"/>
        </authorList>
    </citation>
    <scope>IDENTIFICATION</scope>
</reference>
<dbReference type="KEGG" id="gat:120824770"/>
<evidence type="ECO:0000313" key="10">
    <source>
        <dbReference type="Proteomes" id="UP000007635"/>
    </source>
</evidence>
<feature type="region of interest" description="Disordered" evidence="8">
    <location>
        <begin position="422"/>
        <end position="557"/>
    </location>
</feature>
<evidence type="ECO:0000256" key="8">
    <source>
        <dbReference type="SAM" id="MobiDB-lite"/>
    </source>
</evidence>
<comment type="function">
    <text evidence="7">Forms chloride channels.</text>
</comment>
<dbReference type="GeneTree" id="ENSGT00940000161361"/>
<evidence type="ECO:0000256" key="1">
    <source>
        <dbReference type="ARBA" id="ARBA00004370"/>
    </source>
</evidence>
<dbReference type="InParanoid" id="G3Q5U2"/>
<comment type="subcellular location">
    <subcellularLocation>
        <location evidence="7">Cell membrane</location>
        <topology evidence="7">Multi-pass membrane protein</topology>
    </subcellularLocation>
    <subcellularLocation>
        <location evidence="1">Membrane</location>
    </subcellularLocation>
</comment>
<keyword evidence="2 7" id="KW-0812">Transmembrane</keyword>
<dbReference type="STRING" id="69293.ENSGACP00000025248"/>
<dbReference type="AlphaFoldDB" id="G3Q5U2"/>
<dbReference type="RefSeq" id="XP_040041747.1">
    <property type="nucleotide sequence ID" value="XM_040185813.1"/>
</dbReference>
<evidence type="ECO:0000256" key="2">
    <source>
        <dbReference type="ARBA" id="ARBA00022692"/>
    </source>
</evidence>
<dbReference type="GO" id="GO:0034707">
    <property type="term" value="C:chloride channel complex"/>
    <property type="evidence" value="ECO:0007669"/>
    <property type="project" value="UniProtKB-KW"/>
</dbReference>
<keyword evidence="7" id="KW-0407">Ion channel</keyword>
<evidence type="ECO:0000256" key="7">
    <source>
        <dbReference type="RuleBase" id="RU363126"/>
    </source>
</evidence>
<keyword evidence="7" id="KW-0869">Chloride channel</keyword>
<reference evidence="9 10" key="1">
    <citation type="journal article" date="2021" name="G3 (Bethesda)">
        <title>Improved contiguity of the threespine stickleback genome using long-read sequencing.</title>
        <authorList>
            <person name="Nath S."/>
            <person name="Shaw D.E."/>
            <person name="White M.A."/>
        </authorList>
    </citation>
    <scope>NUCLEOTIDE SEQUENCE [LARGE SCALE GENOMIC DNA]</scope>
    <source>
        <strain evidence="9 10">Lake Benthic</strain>
    </source>
</reference>
<organism evidence="9 10">
    <name type="scientific">Gasterosteus aculeatus aculeatus</name>
    <name type="common">three-spined stickleback</name>
    <dbReference type="NCBI Taxonomy" id="481459"/>
    <lineage>
        <taxon>Eukaryota</taxon>
        <taxon>Metazoa</taxon>
        <taxon>Chordata</taxon>
        <taxon>Craniata</taxon>
        <taxon>Vertebrata</taxon>
        <taxon>Euteleostomi</taxon>
        <taxon>Actinopterygii</taxon>
        <taxon>Neopterygii</taxon>
        <taxon>Teleostei</taxon>
        <taxon>Neoteleostei</taxon>
        <taxon>Acanthomorphata</taxon>
        <taxon>Eupercaria</taxon>
        <taxon>Perciformes</taxon>
        <taxon>Cottioidei</taxon>
        <taxon>Gasterosteales</taxon>
        <taxon>Gasterosteidae</taxon>
        <taxon>Gasterosteus</taxon>
    </lineage>
</organism>
<evidence type="ECO:0000256" key="5">
    <source>
        <dbReference type="ARBA" id="ARBA00024167"/>
    </source>
</evidence>
<feature type="compositionally biased region" description="Basic and acidic residues" evidence="8">
    <location>
        <begin position="487"/>
        <end position="528"/>
    </location>
</feature>
<comment type="similarity">
    <text evidence="6 7">Belongs to the anion channel-forming bestrophin (TC 1.A.46) family. Calcium-sensitive chloride channel subfamily.</text>
</comment>
<dbReference type="Bgee" id="ENSGACG00000019093">
    <property type="expression patterns" value="Expressed in camera-type eye"/>
</dbReference>
<keyword evidence="3 7" id="KW-1133">Transmembrane helix</keyword>
<dbReference type="GO" id="GO:0005254">
    <property type="term" value="F:chloride channel activity"/>
    <property type="evidence" value="ECO:0007669"/>
    <property type="project" value="UniProtKB-KW"/>
</dbReference>
<protein>
    <recommendedName>
        <fullName evidence="7">Bestrophin homolog</fullName>
    </recommendedName>
</protein>
<name>G3Q5U2_GASAC</name>
<dbReference type="Proteomes" id="UP000007635">
    <property type="component" value="Chromosome IX"/>
</dbReference>
<evidence type="ECO:0000256" key="6">
    <source>
        <dbReference type="ARBA" id="ARBA00034769"/>
    </source>
</evidence>
<feature type="compositionally biased region" description="Low complexity" evidence="8">
    <location>
        <begin position="543"/>
        <end position="555"/>
    </location>
</feature>
<dbReference type="eggNOG" id="KOG3547">
    <property type="taxonomic scope" value="Eukaryota"/>
</dbReference>
<dbReference type="PANTHER" id="PTHR10736:SF1">
    <property type="entry name" value="BESTROPHIN-2"/>
    <property type="match status" value="1"/>
</dbReference>
<dbReference type="Pfam" id="PF01062">
    <property type="entry name" value="Bestrophin"/>
    <property type="match status" value="1"/>
</dbReference>
<comment type="catalytic activity">
    <reaction evidence="5">
        <text>chloride(in) = chloride(out)</text>
        <dbReference type="Rhea" id="RHEA:29823"/>
        <dbReference type="ChEBI" id="CHEBI:17996"/>
    </reaction>
</comment>
<feature type="transmembrane region" description="Helical" evidence="7">
    <location>
        <begin position="75"/>
        <end position="94"/>
    </location>
</feature>
<keyword evidence="4 7" id="KW-0472">Membrane</keyword>
<dbReference type="GO" id="GO:0005886">
    <property type="term" value="C:plasma membrane"/>
    <property type="evidence" value="ECO:0007669"/>
    <property type="project" value="UniProtKB-SubCell"/>
</dbReference>
<keyword evidence="7" id="KW-0868">Chloride</keyword>